<feature type="region of interest" description="Disordered" evidence="1">
    <location>
        <begin position="1"/>
        <end position="21"/>
    </location>
</feature>
<evidence type="ECO:0000256" key="1">
    <source>
        <dbReference type="SAM" id="MobiDB-lite"/>
    </source>
</evidence>
<reference evidence="3 4" key="1">
    <citation type="submission" date="2020-08" db="EMBL/GenBank/DDBJ databases">
        <title>Streptomyces sp. PSKA01 genome sequencing and assembly.</title>
        <authorList>
            <person name="Mandal S."/>
            <person name="Maiti P.K."/>
            <person name="Das P."/>
        </authorList>
    </citation>
    <scope>NUCLEOTIDE SEQUENCE [LARGE SCALE GENOMIC DNA]</scope>
    <source>
        <strain evidence="3 4">PSKA01</strain>
    </source>
</reference>
<proteinExistence type="predicted"/>
<dbReference type="EMBL" id="JACMSF010000022">
    <property type="protein sequence ID" value="MBC2904053.1"/>
    <property type="molecule type" value="Genomic_DNA"/>
</dbReference>
<organism evidence="3 4">
    <name type="scientific">Streptomyces cupreus</name>
    <dbReference type="NCBI Taxonomy" id="2759956"/>
    <lineage>
        <taxon>Bacteria</taxon>
        <taxon>Bacillati</taxon>
        <taxon>Actinomycetota</taxon>
        <taxon>Actinomycetes</taxon>
        <taxon>Kitasatosporales</taxon>
        <taxon>Streptomycetaceae</taxon>
        <taxon>Streptomyces</taxon>
    </lineage>
</organism>
<name>A0A7X1J4J1_9ACTN</name>
<gene>
    <name evidence="3" type="ORF">H4N64_20960</name>
</gene>
<dbReference type="Pfam" id="PF04149">
    <property type="entry name" value="DUF397"/>
    <property type="match status" value="1"/>
</dbReference>
<protein>
    <submittedName>
        <fullName evidence="3">DUF397 domain-containing protein</fullName>
    </submittedName>
</protein>
<dbReference type="Proteomes" id="UP000584670">
    <property type="component" value="Unassembled WGS sequence"/>
</dbReference>
<feature type="domain" description="DUF397" evidence="2">
    <location>
        <begin position="10"/>
        <end position="64"/>
    </location>
</feature>
<comment type="caution">
    <text evidence="3">The sequence shown here is derived from an EMBL/GenBank/DDBJ whole genome shotgun (WGS) entry which is preliminary data.</text>
</comment>
<keyword evidence="4" id="KW-1185">Reference proteome</keyword>
<accession>A0A7X1J4J1</accession>
<dbReference type="AlphaFoldDB" id="A0A7X1J4J1"/>
<dbReference type="RefSeq" id="WP_186283930.1">
    <property type="nucleotide sequence ID" value="NZ_JACMSF010000022.1"/>
</dbReference>
<sequence length="73" mass="7793">MTRTPDLSTAAWRKSSYSEGGANDCVEIADDHPGIVPVRDSKTPTARPLVFSAASWSVFVTGVKGEAGVHTFR</sequence>
<evidence type="ECO:0000313" key="4">
    <source>
        <dbReference type="Proteomes" id="UP000584670"/>
    </source>
</evidence>
<dbReference type="InterPro" id="IPR007278">
    <property type="entry name" value="DUF397"/>
</dbReference>
<evidence type="ECO:0000313" key="3">
    <source>
        <dbReference type="EMBL" id="MBC2904053.1"/>
    </source>
</evidence>
<evidence type="ECO:0000259" key="2">
    <source>
        <dbReference type="Pfam" id="PF04149"/>
    </source>
</evidence>